<sequence length="760" mass="82656">MSNFARLLKFALIASLGVVSARADDLTIYTDNALDSGWENWSWSTDFNFAATDIVSSGTTSLSATSGAWAAFSLRLSQGTFGGYAGLRFDIAGAQPEIQVYFESTTEGVTSPSIPLTSISNTVTADKFTPILIDFKTLPGSGTSLPSASWDRVNIQALGNGASYHIDNFVFVESIVITPEFLSAEPIGNNIIAVTSKGEVDFSTLSVTLGGKKLQVTGKTSYNPIDTPAKIITYLTLKSNLKPGDLVITAGETTFSYKLPSVSRGSVVTSRNHPINPHVYGINFPTDGNYIKNLGVTIARWGGNAVTAYNPFGGFTNAGNDWYFENRASDSADDWVGWVHDAGADSLLTIPSLDWVSKDATSYSYPQSIYPEQARYDPYNADAGNGQFANGSWVAAPDPSRIYTAWNTSAAKTWLSGLTHKPKLVNIDNEIEIASSTHQDMHPDPISYDEELERVVNFATAAKEALPDVLVAAPSSCSWWFYWTSSIGWDDTNAHNGTDFLPWFLQQMRQHDRKSGKRLLDYLDIHYYFQADTSANDDAAKALRLRSTRSLWDPTYVDESWIGQDPQNHQPKPDTVQLIPRIKSLISQYYPGTKFSIGEWSSNAPEDELTGGLFAADVLGIWGKYGVDSATYWATPGEQSPVGLAYWLYRGYGTYFGDNSAQVTLANPRPDVLGLYAAVGKAGPAFEAATHGKQVLSLVAINKSGNETVAFDLAGVPTGKYFLRHFGAGAGPAKWQSNITISSSSYIVIPPHTAAFLQQQ</sequence>
<evidence type="ECO:0000313" key="2">
    <source>
        <dbReference type="Proteomes" id="UP000308600"/>
    </source>
</evidence>
<accession>A0ACD3B3F6</accession>
<dbReference type="EMBL" id="ML208286">
    <property type="protein sequence ID" value="TFK72335.1"/>
    <property type="molecule type" value="Genomic_DNA"/>
</dbReference>
<name>A0ACD3B3F6_9AGAR</name>
<gene>
    <name evidence="1" type="ORF">BDN72DRAFT_334184</name>
</gene>
<evidence type="ECO:0000313" key="1">
    <source>
        <dbReference type="EMBL" id="TFK72335.1"/>
    </source>
</evidence>
<keyword evidence="2" id="KW-1185">Reference proteome</keyword>
<dbReference type="Proteomes" id="UP000308600">
    <property type="component" value="Unassembled WGS sequence"/>
</dbReference>
<protein>
    <submittedName>
        <fullName evidence="1">Uncharacterized protein</fullName>
    </submittedName>
</protein>
<proteinExistence type="predicted"/>
<reference evidence="1 2" key="1">
    <citation type="journal article" date="2019" name="Nat. Ecol. Evol.">
        <title>Megaphylogeny resolves global patterns of mushroom evolution.</title>
        <authorList>
            <person name="Varga T."/>
            <person name="Krizsan K."/>
            <person name="Foldi C."/>
            <person name="Dima B."/>
            <person name="Sanchez-Garcia M."/>
            <person name="Sanchez-Ramirez S."/>
            <person name="Szollosi G.J."/>
            <person name="Szarkandi J.G."/>
            <person name="Papp V."/>
            <person name="Albert L."/>
            <person name="Andreopoulos W."/>
            <person name="Angelini C."/>
            <person name="Antonin V."/>
            <person name="Barry K.W."/>
            <person name="Bougher N.L."/>
            <person name="Buchanan P."/>
            <person name="Buyck B."/>
            <person name="Bense V."/>
            <person name="Catcheside P."/>
            <person name="Chovatia M."/>
            <person name="Cooper J."/>
            <person name="Damon W."/>
            <person name="Desjardin D."/>
            <person name="Finy P."/>
            <person name="Geml J."/>
            <person name="Haridas S."/>
            <person name="Hughes K."/>
            <person name="Justo A."/>
            <person name="Karasinski D."/>
            <person name="Kautmanova I."/>
            <person name="Kiss B."/>
            <person name="Kocsube S."/>
            <person name="Kotiranta H."/>
            <person name="LaButti K.M."/>
            <person name="Lechner B.E."/>
            <person name="Liimatainen K."/>
            <person name="Lipzen A."/>
            <person name="Lukacs Z."/>
            <person name="Mihaltcheva S."/>
            <person name="Morgado L.N."/>
            <person name="Niskanen T."/>
            <person name="Noordeloos M.E."/>
            <person name="Ohm R.A."/>
            <person name="Ortiz-Santana B."/>
            <person name="Ovrebo C."/>
            <person name="Racz N."/>
            <person name="Riley R."/>
            <person name="Savchenko A."/>
            <person name="Shiryaev A."/>
            <person name="Soop K."/>
            <person name="Spirin V."/>
            <person name="Szebenyi C."/>
            <person name="Tomsovsky M."/>
            <person name="Tulloss R.E."/>
            <person name="Uehling J."/>
            <person name="Grigoriev I.V."/>
            <person name="Vagvolgyi C."/>
            <person name="Papp T."/>
            <person name="Martin F.M."/>
            <person name="Miettinen O."/>
            <person name="Hibbett D.S."/>
            <person name="Nagy L.G."/>
        </authorList>
    </citation>
    <scope>NUCLEOTIDE SEQUENCE [LARGE SCALE GENOMIC DNA]</scope>
    <source>
        <strain evidence="1 2">NL-1719</strain>
    </source>
</reference>
<organism evidence="1 2">
    <name type="scientific">Pluteus cervinus</name>
    <dbReference type="NCBI Taxonomy" id="181527"/>
    <lineage>
        <taxon>Eukaryota</taxon>
        <taxon>Fungi</taxon>
        <taxon>Dikarya</taxon>
        <taxon>Basidiomycota</taxon>
        <taxon>Agaricomycotina</taxon>
        <taxon>Agaricomycetes</taxon>
        <taxon>Agaricomycetidae</taxon>
        <taxon>Agaricales</taxon>
        <taxon>Pluteineae</taxon>
        <taxon>Pluteaceae</taxon>
        <taxon>Pluteus</taxon>
    </lineage>
</organism>